<evidence type="ECO:0000313" key="3">
    <source>
        <dbReference type="Proteomes" id="UP000441523"/>
    </source>
</evidence>
<gene>
    <name evidence="2" type="ORF">F6X51_15960</name>
</gene>
<feature type="compositionally biased region" description="Low complexity" evidence="1">
    <location>
        <begin position="94"/>
        <end position="104"/>
    </location>
</feature>
<accession>A0A6N6MQ84</accession>
<reference evidence="2 3" key="1">
    <citation type="submission" date="2019-09" db="EMBL/GenBank/DDBJ databases">
        <title>YIM 132548 draft genome.</title>
        <authorList>
            <person name="Jiang L."/>
        </authorList>
    </citation>
    <scope>NUCLEOTIDE SEQUENCE [LARGE SCALE GENOMIC DNA]</scope>
    <source>
        <strain evidence="2 3">YIM 132548</strain>
    </source>
</reference>
<dbReference type="Proteomes" id="UP000441523">
    <property type="component" value="Unassembled WGS sequence"/>
</dbReference>
<evidence type="ECO:0000256" key="1">
    <source>
        <dbReference type="SAM" id="MobiDB-lite"/>
    </source>
</evidence>
<organism evidence="2 3">
    <name type="scientific">Methylobacterium planeticum</name>
    <dbReference type="NCBI Taxonomy" id="2615211"/>
    <lineage>
        <taxon>Bacteria</taxon>
        <taxon>Pseudomonadati</taxon>
        <taxon>Pseudomonadota</taxon>
        <taxon>Alphaproteobacteria</taxon>
        <taxon>Hyphomicrobiales</taxon>
        <taxon>Methylobacteriaceae</taxon>
        <taxon>Methylobacterium</taxon>
    </lineage>
</organism>
<protein>
    <submittedName>
        <fullName evidence="2">Uncharacterized protein</fullName>
    </submittedName>
</protein>
<proteinExistence type="predicted"/>
<dbReference type="EMBL" id="VZZJ01000013">
    <property type="protein sequence ID" value="KAB1072515.1"/>
    <property type="molecule type" value="Genomic_DNA"/>
</dbReference>
<name>A0A6N6MQ84_9HYPH</name>
<sequence length="246" mass="26353">MRLSERNRRFLSFVVAETLAGRGGRIKAYAIGVDVFGRGRTFDPDSDPIVRIEATRLRAALAAYYGGFGARDAVRFVLRPGSYVPTFEFPRPPSGSEEPPVGESAAPAPSGRIGSVGPAGVAVVVTHRTDRRDRCSMVRGELYVEAIVKAVAGREIKVFLTPLPDRNGSVQVIRGLVARSDAVFALDVAVHGIAEGQRYSWSLSDFRSGEVKATDICDRSDENLPIGARIDALAEIVAQRVAAAAG</sequence>
<comment type="caution">
    <text evidence="2">The sequence shown here is derived from an EMBL/GenBank/DDBJ whole genome shotgun (WGS) entry which is preliminary data.</text>
</comment>
<keyword evidence="3" id="KW-1185">Reference proteome</keyword>
<evidence type="ECO:0000313" key="2">
    <source>
        <dbReference type="EMBL" id="KAB1072515.1"/>
    </source>
</evidence>
<dbReference type="AlphaFoldDB" id="A0A6N6MQ84"/>
<feature type="region of interest" description="Disordered" evidence="1">
    <location>
        <begin position="89"/>
        <end position="110"/>
    </location>
</feature>